<dbReference type="InterPro" id="IPR050639">
    <property type="entry name" value="SSR_resolvase"/>
</dbReference>
<dbReference type="SUPFAM" id="SSF53041">
    <property type="entry name" value="Resolvase-like"/>
    <property type="match status" value="1"/>
</dbReference>
<evidence type="ECO:0000313" key="10">
    <source>
        <dbReference type="Proteomes" id="UP000199144"/>
    </source>
</evidence>
<evidence type="ECO:0000256" key="1">
    <source>
        <dbReference type="ARBA" id="ARBA00009913"/>
    </source>
</evidence>
<dbReference type="PROSITE" id="PS00398">
    <property type="entry name" value="RECOMBINASES_2"/>
    <property type="match status" value="1"/>
</dbReference>
<dbReference type="CDD" id="cd03768">
    <property type="entry name" value="SR_ResInv"/>
    <property type="match status" value="1"/>
</dbReference>
<evidence type="ECO:0000256" key="5">
    <source>
        <dbReference type="PIRSR" id="PIRSR606118-50"/>
    </source>
</evidence>
<dbReference type="RefSeq" id="WP_093090947.1">
    <property type="nucleotide sequence ID" value="NZ_FOTQ01000001.1"/>
</dbReference>
<dbReference type="GO" id="GO:0000150">
    <property type="term" value="F:DNA strand exchange activity"/>
    <property type="evidence" value="ECO:0007669"/>
    <property type="project" value="InterPro"/>
</dbReference>
<dbReference type="PANTHER" id="PTHR30461">
    <property type="entry name" value="DNA-INVERTASE FROM LAMBDOID PROPHAGE"/>
    <property type="match status" value="1"/>
</dbReference>
<dbReference type="EMBL" id="FOTQ01000001">
    <property type="protein sequence ID" value="SFL57418.1"/>
    <property type="molecule type" value="Genomic_DNA"/>
</dbReference>
<dbReference type="PANTHER" id="PTHR30461:SF26">
    <property type="entry name" value="RESOLVASE HOMOLOG YNEB"/>
    <property type="match status" value="1"/>
</dbReference>
<dbReference type="PROSITE" id="PS00397">
    <property type="entry name" value="RECOMBINASES_1"/>
    <property type="match status" value="1"/>
</dbReference>
<dbReference type="AlphaFoldDB" id="A0A1I4IST7"/>
<organism evidence="9 10">
    <name type="scientific">Shimia aestuarii</name>
    <dbReference type="NCBI Taxonomy" id="254406"/>
    <lineage>
        <taxon>Bacteria</taxon>
        <taxon>Pseudomonadati</taxon>
        <taxon>Pseudomonadota</taxon>
        <taxon>Alphaproteobacteria</taxon>
        <taxon>Rhodobacterales</taxon>
        <taxon>Roseobacteraceae</taxon>
    </lineage>
</organism>
<keyword evidence="2" id="KW-0229">DNA integration</keyword>
<dbReference type="Gene3D" id="3.40.50.1390">
    <property type="entry name" value="Resolvase, N-terminal catalytic domain"/>
    <property type="match status" value="1"/>
</dbReference>
<dbReference type="STRING" id="254406.SAMN04488042_101732"/>
<evidence type="ECO:0000256" key="4">
    <source>
        <dbReference type="ARBA" id="ARBA00023172"/>
    </source>
</evidence>
<sequence>MTQTILYARVSTADQTLEHQRTHAEAAGFKIDDVVADQGVSGISTKLAERPEGRRLFDKLRSGDVLVVRWVDRLGRDYADVTDTIREFMRKGVVIKTVINGMTFDGSTTDPVQQAVRDALIAFMAATAQAQAEATKQAQRAGIAHAKGDARKYPGRKPSFDRATFTMVRDLLTQGSGTSEISRAAGISRQAVLRIKEDPAAAEAALVRWGM</sequence>
<feature type="domain" description="Resolvase/invertase-type recombinase catalytic" evidence="8">
    <location>
        <begin position="3"/>
        <end position="150"/>
    </location>
</feature>
<dbReference type="InterPro" id="IPR006119">
    <property type="entry name" value="Resolv_N"/>
</dbReference>
<gene>
    <name evidence="9" type="ORF">SAMN04488042_101732</name>
</gene>
<comment type="similarity">
    <text evidence="1">Belongs to the site-specific recombinase resolvase family.</text>
</comment>
<evidence type="ECO:0000313" key="9">
    <source>
        <dbReference type="EMBL" id="SFL57418.1"/>
    </source>
</evidence>
<evidence type="ECO:0000259" key="8">
    <source>
        <dbReference type="PROSITE" id="PS51736"/>
    </source>
</evidence>
<dbReference type="PROSITE" id="PS51736">
    <property type="entry name" value="RECOMBINASES_3"/>
    <property type="match status" value="1"/>
</dbReference>
<dbReference type="Pfam" id="PF00239">
    <property type="entry name" value="Resolvase"/>
    <property type="match status" value="1"/>
</dbReference>
<dbReference type="GO" id="GO:0003677">
    <property type="term" value="F:DNA binding"/>
    <property type="evidence" value="ECO:0007669"/>
    <property type="project" value="UniProtKB-KW"/>
</dbReference>
<dbReference type="Gene3D" id="1.10.10.60">
    <property type="entry name" value="Homeodomain-like"/>
    <property type="match status" value="1"/>
</dbReference>
<feature type="active site" description="O-(5'-phospho-DNA)-serine intermediate" evidence="5 6">
    <location>
        <position position="11"/>
    </location>
</feature>
<dbReference type="InterPro" id="IPR006118">
    <property type="entry name" value="Recombinase_CS"/>
</dbReference>
<reference evidence="9 10" key="1">
    <citation type="submission" date="2016-10" db="EMBL/GenBank/DDBJ databases">
        <authorList>
            <person name="de Groot N.N."/>
        </authorList>
    </citation>
    <scope>NUCLEOTIDE SEQUENCE [LARGE SCALE GENOMIC DNA]</scope>
    <source>
        <strain evidence="9 10">DSM 15283</strain>
    </source>
</reference>
<dbReference type="OrthoDB" id="2290206at2"/>
<dbReference type="InterPro" id="IPR036162">
    <property type="entry name" value="Resolvase-like_N_sf"/>
</dbReference>
<evidence type="ECO:0000256" key="3">
    <source>
        <dbReference type="ARBA" id="ARBA00023125"/>
    </source>
</evidence>
<keyword evidence="3" id="KW-0238">DNA-binding</keyword>
<evidence type="ECO:0000256" key="7">
    <source>
        <dbReference type="SAM" id="MobiDB-lite"/>
    </source>
</evidence>
<dbReference type="SMART" id="SM00857">
    <property type="entry name" value="Resolvase"/>
    <property type="match status" value="1"/>
</dbReference>
<name>A0A1I4IST7_9RHOB</name>
<evidence type="ECO:0000256" key="2">
    <source>
        <dbReference type="ARBA" id="ARBA00022908"/>
    </source>
</evidence>
<keyword evidence="10" id="KW-1185">Reference proteome</keyword>
<proteinExistence type="inferred from homology"/>
<dbReference type="GO" id="GO:0015074">
    <property type="term" value="P:DNA integration"/>
    <property type="evidence" value="ECO:0007669"/>
    <property type="project" value="UniProtKB-KW"/>
</dbReference>
<dbReference type="Proteomes" id="UP000199144">
    <property type="component" value="Unassembled WGS sequence"/>
</dbReference>
<accession>A0A1I4IST7</accession>
<evidence type="ECO:0000256" key="6">
    <source>
        <dbReference type="PROSITE-ProRule" id="PRU10137"/>
    </source>
</evidence>
<protein>
    <submittedName>
        <fullName evidence="9">Site-specific DNA recombinase</fullName>
    </submittedName>
</protein>
<keyword evidence="4" id="KW-0233">DNA recombination</keyword>
<feature type="region of interest" description="Disordered" evidence="7">
    <location>
        <begin position="139"/>
        <end position="158"/>
    </location>
</feature>